<dbReference type="GO" id="GO:0008270">
    <property type="term" value="F:zinc ion binding"/>
    <property type="evidence" value="ECO:0007669"/>
    <property type="project" value="UniProtKB-KW"/>
</dbReference>
<dbReference type="SMART" id="SM00399">
    <property type="entry name" value="ZnF_C4"/>
    <property type="match status" value="1"/>
</dbReference>
<evidence type="ECO:0000256" key="1">
    <source>
        <dbReference type="ARBA" id="ARBA00004123"/>
    </source>
</evidence>
<dbReference type="PRINTS" id="PR00047">
    <property type="entry name" value="STROIDFINGER"/>
</dbReference>
<dbReference type="EMBL" id="CAJGYM010000036">
    <property type="protein sequence ID" value="CAD6193601.1"/>
    <property type="molecule type" value="Genomic_DNA"/>
</dbReference>
<evidence type="ECO:0000259" key="12">
    <source>
        <dbReference type="PROSITE" id="PS51843"/>
    </source>
</evidence>
<dbReference type="InterPro" id="IPR013088">
    <property type="entry name" value="Znf_NHR/GATA"/>
</dbReference>
<sequence length="383" mass="43650">MSGCAVCGDRVNGSRYGAPACLGCIVFFRRAIINDVNYKCLKGENCPITNESRCICRFCRLQKCFTVGMKAAAIQRRDVMGPRKSKNMPAPQIIKEERFSPVCTPVASTSGTSSNVTISSTGGLIDKLMRLQEHQWSCHRSYFCMGENFSMGADMFDDIKLRIQGENFRRARSGDVNTMIRLGIVDAVRWANQFEIFRSLHNHHKKSILSEYAFAFMLVDQGYLTSQREEDDLWMLQNNTYMHSDYFKGLPEADKRLDMVHTKAKLHPHFVKDALQSVGLPMKALVIDTFECAVLKTILLFGHKNFFLESREMLQQLESRCILELTDHCKKKYQKDAAVRVGTVILFTASIRCSIMAVYNQTRVSDLFNLMTFDPLVKDVFLS</sequence>
<evidence type="ECO:0000256" key="6">
    <source>
        <dbReference type="ARBA" id="ARBA00023015"/>
    </source>
</evidence>
<evidence type="ECO:0000256" key="10">
    <source>
        <dbReference type="ARBA" id="ARBA00023242"/>
    </source>
</evidence>
<keyword evidence="4" id="KW-0863">Zinc-finger</keyword>
<evidence type="ECO:0000256" key="2">
    <source>
        <dbReference type="ARBA" id="ARBA00005993"/>
    </source>
</evidence>
<evidence type="ECO:0000256" key="5">
    <source>
        <dbReference type="ARBA" id="ARBA00022833"/>
    </source>
</evidence>
<evidence type="ECO:0000256" key="7">
    <source>
        <dbReference type="ARBA" id="ARBA00023125"/>
    </source>
</evidence>
<keyword evidence="9" id="KW-0675">Receptor</keyword>
<evidence type="ECO:0000256" key="8">
    <source>
        <dbReference type="ARBA" id="ARBA00023163"/>
    </source>
</evidence>
<proteinExistence type="inferred from homology"/>
<dbReference type="CDD" id="cd06960">
    <property type="entry name" value="NR_DBD_HNF4A"/>
    <property type="match status" value="1"/>
</dbReference>
<keyword evidence="6" id="KW-0805">Transcription regulation</keyword>
<gene>
    <name evidence="13" type="ORF">CAUJ_LOCUS9520</name>
</gene>
<keyword evidence="14" id="KW-1185">Reference proteome</keyword>
<dbReference type="Gene3D" id="3.30.50.10">
    <property type="entry name" value="Erythroid Transcription Factor GATA-1, subunit A"/>
    <property type="match status" value="1"/>
</dbReference>
<dbReference type="AlphaFoldDB" id="A0A8S1HGX9"/>
<keyword evidence="10" id="KW-0539">Nucleus</keyword>
<reference evidence="13" key="1">
    <citation type="submission" date="2020-10" db="EMBL/GenBank/DDBJ databases">
        <authorList>
            <person name="Kikuchi T."/>
        </authorList>
    </citation>
    <scope>NUCLEOTIDE SEQUENCE</scope>
    <source>
        <strain evidence="13">NKZ352</strain>
    </source>
</reference>
<comment type="caution">
    <text evidence="13">The sequence shown here is derived from an EMBL/GenBank/DDBJ whole genome shotgun (WGS) entry which is preliminary data.</text>
</comment>
<feature type="domain" description="Nuclear receptor" evidence="11">
    <location>
        <begin position="1"/>
        <end position="76"/>
    </location>
</feature>
<keyword evidence="3" id="KW-0479">Metal-binding</keyword>
<dbReference type="GO" id="GO:0003700">
    <property type="term" value="F:DNA-binding transcription factor activity"/>
    <property type="evidence" value="ECO:0007669"/>
    <property type="project" value="InterPro"/>
</dbReference>
<organism evidence="13 14">
    <name type="scientific">Caenorhabditis auriculariae</name>
    <dbReference type="NCBI Taxonomy" id="2777116"/>
    <lineage>
        <taxon>Eukaryota</taxon>
        <taxon>Metazoa</taxon>
        <taxon>Ecdysozoa</taxon>
        <taxon>Nematoda</taxon>
        <taxon>Chromadorea</taxon>
        <taxon>Rhabditida</taxon>
        <taxon>Rhabditina</taxon>
        <taxon>Rhabditomorpha</taxon>
        <taxon>Rhabditoidea</taxon>
        <taxon>Rhabditidae</taxon>
        <taxon>Peloderinae</taxon>
        <taxon>Caenorhabditis</taxon>
    </lineage>
</organism>
<dbReference type="Pfam" id="PF00104">
    <property type="entry name" value="Hormone_recep"/>
    <property type="match status" value="1"/>
</dbReference>
<dbReference type="PANTHER" id="PTHR46587:SF3">
    <property type="entry name" value="NR LBD DOMAIN-CONTAINING PROTEIN"/>
    <property type="match status" value="1"/>
</dbReference>
<keyword evidence="7" id="KW-0238">DNA-binding</keyword>
<dbReference type="Pfam" id="PF00105">
    <property type="entry name" value="zf-C4"/>
    <property type="match status" value="1"/>
</dbReference>
<evidence type="ECO:0000256" key="9">
    <source>
        <dbReference type="ARBA" id="ARBA00023170"/>
    </source>
</evidence>
<dbReference type="InterPro" id="IPR035500">
    <property type="entry name" value="NHR-like_dom_sf"/>
</dbReference>
<protein>
    <recommendedName>
        <fullName evidence="15">Nuclear receptor domain-containing protein</fullName>
    </recommendedName>
</protein>
<comment type="subcellular location">
    <subcellularLocation>
        <location evidence="1">Nucleus</location>
    </subcellularLocation>
</comment>
<feature type="domain" description="NR LBD" evidence="12">
    <location>
        <begin position="127"/>
        <end position="383"/>
    </location>
</feature>
<comment type="similarity">
    <text evidence="2">Belongs to the nuclear hormone receptor family.</text>
</comment>
<dbReference type="OrthoDB" id="5772425at2759"/>
<dbReference type="Gene3D" id="1.10.565.10">
    <property type="entry name" value="Retinoid X Receptor"/>
    <property type="match status" value="1"/>
</dbReference>
<dbReference type="GO" id="GO:0000978">
    <property type="term" value="F:RNA polymerase II cis-regulatory region sequence-specific DNA binding"/>
    <property type="evidence" value="ECO:0007669"/>
    <property type="project" value="InterPro"/>
</dbReference>
<evidence type="ECO:0008006" key="15">
    <source>
        <dbReference type="Google" id="ProtNLM"/>
    </source>
</evidence>
<dbReference type="InterPro" id="IPR049636">
    <property type="entry name" value="HNF4-like_DBD"/>
</dbReference>
<evidence type="ECO:0000313" key="13">
    <source>
        <dbReference type="EMBL" id="CAD6193601.1"/>
    </source>
</evidence>
<dbReference type="SMART" id="SM00430">
    <property type="entry name" value="HOLI"/>
    <property type="match status" value="1"/>
</dbReference>
<keyword evidence="5" id="KW-0862">Zinc</keyword>
<name>A0A8S1HGX9_9PELO</name>
<dbReference type="GO" id="GO:0005634">
    <property type="term" value="C:nucleus"/>
    <property type="evidence" value="ECO:0007669"/>
    <property type="project" value="UniProtKB-SubCell"/>
</dbReference>
<evidence type="ECO:0000259" key="11">
    <source>
        <dbReference type="PROSITE" id="PS51030"/>
    </source>
</evidence>
<evidence type="ECO:0000313" key="14">
    <source>
        <dbReference type="Proteomes" id="UP000835052"/>
    </source>
</evidence>
<evidence type="ECO:0000256" key="3">
    <source>
        <dbReference type="ARBA" id="ARBA00022723"/>
    </source>
</evidence>
<dbReference type="Proteomes" id="UP000835052">
    <property type="component" value="Unassembled WGS sequence"/>
</dbReference>
<dbReference type="InterPro" id="IPR001628">
    <property type="entry name" value="Znf_hrmn_rcpt"/>
</dbReference>
<dbReference type="InterPro" id="IPR000536">
    <property type="entry name" value="Nucl_hrmn_rcpt_lig-bd"/>
</dbReference>
<accession>A0A8S1HGX9</accession>
<dbReference type="SUPFAM" id="SSF57716">
    <property type="entry name" value="Glucocorticoid receptor-like (DNA-binding domain)"/>
    <property type="match status" value="1"/>
</dbReference>
<evidence type="ECO:0000256" key="4">
    <source>
        <dbReference type="ARBA" id="ARBA00022771"/>
    </source>
</evidence>
<dbReference type="PROSITE" id="PS51030">
    <property type="entry name" value="NUCLEAR_REC_DBD_2"/>
    <property type="match status" value="1"/>
</dbReference>
<keyword evidence="8" id="KW-0804">Transcription</keyword>
<dbReference type="PROSITE" id="PS51843">
    <property type="entry name" value="NR_LBD"/>
    <property type="match status" value="1"/>
</dbReference>
<dbReference type="PANTHER" id="PTHR46587">
    <property type="entry name" value="NUCLEAR HORMONE RECEPTOR FAMILY"/>
    <property type="match status" value="1"/>
</dbReference>
<dbReference type="SUPFAM" id="SSF48508">
    <property type="entry name" value="Nuclear receptor ligand-binding domain"/>
    <property type="match status" value="1"/>
</dbReference>